<dbReference type="Gene3D" id="3.80.10.10">
    <property type="entry name" value="Ribonuclease Inhibitor"/>
    <property type="match status" value="3"/>
</dbReference>
<dbReference type="InterPro" id="IPR001611">
    <property type="entry name" value="Leu-rich_rpt"/>
</dbReference>
<accession>A0ABQ7N8Z4</accession>
<dbReference type="InterPro" id="IPR032675">
    <property type="entry name" value="LRR_dom_sf"/>
</dbReference>
<dbReference type="SUPFAM" id="SSF81383">
    <property type="entry name" value="F-box domain"/>
    <property type="match status" value="2"/>
</dbReference>
<feature type="region of interest" description="Disordered" evidence="1">
    <location>
        <begin position="1"/>
        <end position="42"/>
    </location>
</feature>
<dbReference type="InterPro" id="IPR006553">
    <property type="entry name" value="Leu-rich_rpt_Cys-con_subtyp"/>
</dbReference>
<dbReference type="SMART" id="SM00384">
    <property type="entry name" value="AT_hook"/>
    <property type="match status" value="2"/>
</dbReference>
<reference evidence="3 4" key="1">
    <citation type="submission" date="2021-03" db="EMBL/GenBank/DDBJ databases">
        <authorList>
            <person name="King G.J."/>
            <person name="Bancroft I."/>
            <person name="Baten A."/>
            <person name="Bloomfield J."/>
            <person name="Borpatragohain P."/>
            <person name="He Z."/>
            <person name="Irish N."/>
            <person name="Irwin J."/>
            <person name="Liu K."/>
            <person name="Mauleon R.P."/>
            <person name="Moore J."/>
            <person name="Morris R."/>
            <person name="Ostergaard L."/>
            <person name="Wang B."/>
            <person name="Wells R."/>
        </authorList>
    </citation>
    <scope>NUCLEOTIDE SEQUENCE [LARGE SCALE GENOMIC DNA]</scope>
    <source>
        <strain evidence="3">R-o-18</strain>
        <tissue evidence="3">Leaf</tissue>
    </source>
</reference>
<dbReference type="InterPro" id="IPR001810">
    <property type="entry name" value="F-box_dom"/>
</dbReference>
<keyword evidence="4" id="KW-1185">Reference proteome</keyword>
<dbReference type="SUPFAM" id="SSF52047">
    <property type="entry name" value="RNI-like"/>
    <property type="match status" value="2"/>
</dbReference>
<evidence type="ECO:0000313" key="3">
    <source>
        <dbReference type="EMBL" id="KAG5407374.1"/>
    </source>
</evidence>
<dbReference type="InterPro" id="IPR017956">
    <property type="entry name" value="AT_hook_DNA-bd_motif"/>
</dbReference>
<sequence>MGAGPTIRAWARRRGGSNPGRPRDGRTSSGRKPISDCEDQTKDLLGVKRMIEDHLGVKRTMEGHLGAKRDDKNHTGILMSSPVHHELGERRMRYGPKGTRAYARKPYRDAWGDVVPALFPDEEEMEFAEPPNAPIQETTVSRRILMPHFQRAAEYRRLYQGQGTFQFAPEVDTTPPTRGRGRPRKTGPTRAGPGPIRMEDSVPTRKRGRPRKIPSIDAWSLRSITGMCRCGTLTQARQGPRSVREYTEEFLESAKRCRPKTAEDWCRWYKAGLREEIQGRLIGVLEPLEFALVNRMASQAMEAERTLTRRVVAISSSKEDVEVEEDPSEDSDWEEEPASPTGSGRAAGPKPDGEQKSPKRSPAENPRRSEALAVDFLSLRAVSLFLLSLRRVPFSLSRPRLSLLAVSSREWWWWPRVVIDRRSRFLLPPTLRSRSRSRSRLRTISGNVNGKEGNATETHGTRNGTHGDVGKIDMCVLNPVPWNPGRKWEGAGMGSTLHPDWTELIRECLIDIFSRLSTGKRWNGPMLVCKKWMNVCQDTSLNTVLDLESEFLTSTNTTYWWSPEFEEKVDTTIRSVVDQSQGELRELRVRHCTNQSLSYVAERCPNLEVLWVKYSPKVTIESMKKIALNCPKLKELDISCSYEISCECMELVGTNCKNLQVLKRNLMQPSEVARLRRYAYVKKQYLSVETLGNVDAYTIGRHMHQLKHLELRNSTLTDKAFAHLCKRCSDLEYLDLVGSSYLTSVGVANGTSSLKNLKEIKKPDFAATMGSRLRHDWSELAPECLLDIFTRLSMGQRWNGPMLVCKTWMNLCQDPSFNTVLDLEAEFLSSPESFYWWSPEFEEKVDSTIRSAVDQSQGSLTEIRVRHCTDKSLSYVAERCPNLEVLWVKYCPKVTDVSMRKIALNCPKLKELDILKRNSMQPSEVKRLRHCTYVQYLSFEYHGDIEADTIVRHMSQLKHLELRLFSTLNDSAIVDLCEGCSNLEYLDLFGCGRLTSKGVTKATSKLKNLKVIKKPDFDVSGEALGMDVEIDLEWLKKLFEDCCTYKVVMGWELGPDWTELTQECLLDIFSRLSLEERWTGPMFVCKTWMNGCQDPSLNLVFDLETKFQSLPGSLSCWWSPEFGDKIDSVLRSVVDRSEGGLKEVRIRHCTDSSISYVAERCPNLEVLSVKYCPKVTDDSMLKIALMCPNLKELDISFSYKISCVCVDMVGKNCKNIQTFKRNLMDPAEVMKSVPSNYMEDPSIFLIYGNIDAYVIGKHMHQLKHLELRFSTLSDNGLAQLCEGCLNLEYLDLFGCSKLTNDGVTNSISNLKHLKVIKIPSFPAFTI</sequence>
<dbReference type="Pfam" id="PF13516">
    <property type="entry name" value="LRR_6"/>
    <property type="match status" value="1"/>
</dbReference>
<feature type="region of interest" description="Disordered" evidence="1">
    <location>
        <begin position="445"/>
        <end position="465"/>
    </location>
</feature>
<dbReference type="Gene3D" id="1.20.1280.50">
    <property type="match status" value="3"/>
</dbReference>
<dbReference type="Pfam" id="PF00646">
    <property type="entry name" value="F-box"/>
    <property type="match status" value="1"/>
</dbReference>
<feature type="domain" description="F-box" evidence="2">
    <location>
        <begin position="777"/>
        <end position="818"/>
    </location>
</feature>
<evidence type="ECO:0000259" key="2">
    <source>
        <dbReference type="Pfam" id="PF00646"/>
    </source>
</evidence>
<dbReference type="PANTHER" id="PTHR38926:SF5">
    <property type="entry name" value="F-BOX AND LEUCINE-RICH REPEAT PROTEIN 6"/>
    <property type="match status" value="1"/>
</dbReference>
<feature type="compositionally biased region" description="Acidic residues" evidence="1">
    <location>
        <begin position="321"/>
        <end position="337"/>
    </location>
</feature>
<feature type="region of interest" description="Disordered" evidence="1">
    <location>
        <begin position="318"/>
        <end position="367"/>
    </location>
</feature>
<organism evidence="3 4">
    <name type="scientific">Brassica rapa subsp. trilocularis</name>
    <dbReference type="NCBI Taxonomy" id="1813537"/>
    <lineage>
        <taxon>Eukaryota</taxon>
        <taxon>Viridiplantae</taxon>
        <taxon>Streptophyta</taxon>
        <taxon>Embryophyta</taxon>
        <taxon>Tracheophyta</taxon>
        <taxon>Spermatophyta</taxon>
        <taxon>Magnoliopsida</taxon>
        <taxon>eudicotyledons</taxon>
        <taxon>Gunneridae</taxon>
        <taxon>Pentapetalae</taxon>
        <taxon>rosids</taxon>
        <taxon>malvids</taxon>
        <taxon>Brassicales</taxon>
        <taxon>Brassicaceae</taxon>
        <taxon>Brassiceae</taxon>
        <taxon>Brassica</taxon>
    </lineage>
</organism>
<protein>
    <recommendedName>
        <fullName evidence="2">F-box domain-containing protein</fullName>
    </recommendedName>
</protein>
<evidence type="ECO:0000256" key="1">
    <source>
        <dbReference type="SAM" id="MobiDB-lite"/>
    </source>
</evidence>
<gene>
    <name evidence="3" type="primary">A03p065110.1_BraROA</name>
    <name evidence="3" type="ORF">IGI04_013493</name>
</gene>
<feature type="region of interest" description="Disordered" evidence="1">
    <location>
        <begin position="63"/>
        <end position="84"/>
    </location>
</feature>
<dbReference type="EMBL" id="JADBGQ010000003">
    <property type="protein sequence ID" value="KAG5407374.1"/>
    <property type="molecule type" value="Genomic_DNA"/>
</dbReference>
<feature type="compositionally biased region" description="Polar residues" evidence="1">
    <location>
        <begin position="455"/>
        <end position="464"/>
    </location>
</feature>
<feature type="region of interest" description="Disordered" evidence="1">
    <location>
        <begin position="166"/>
        <end position="211"/>
    </location>
</feature>
<feature type="compositionally biased region" description="Basic and acidic residues" evidence="1">
    <location>
        <begin position="351"/>
        <end position="367"/>
    </location>
</feature>
<dbReference type="PANTHER" id="PTHR38926">
    <property type="entry name" value="F-BOX DOMAIN CONTAINING PROTEIN, EXPRESSED"/>
    <property type="match status" value="1"/>
</dbReference>
<dbReference type="SMART" id="SM00367">
    <property type="entry name" value="LRR_CC"/>
    <property type="match status" value="14"/>
</dbReference>
<name>A0ABQ7N8Z4_BRACM</name>
<evidence type="ECO:0000313" key="4">
    <source>
        <dbReference type="Proteomes" id="UP000823674"/>
    </source>
</evidence>
<dbReference type="Proteomes" id="UP000823674">
    <property type="component" value="Chromosome A03"/>
</dbReference>
<dbReference type="InterPro" id="IPR036047">
    <property type="entry name" value="F-box-like_dom_sf"/>
</dbReference>
<feature type="compositionally biased region" description="Basic and acidic residues" evidence="1">
    <location>
        <begin position="63"/>
        <end position="74"/>
    </location>
</feature>
<comment type="caution">
    <text evidence="3">The sequence shown here is derived from an EMBL/GenBank/DDBJ whole genome shotgun (WGS) entry which is preliminary data.</text>
</comment>
<proteinExistence type="predicted"/>
<feature type="compositionally biased region" description="Basic and acidic residues" evidence="1">
    <location>
        <begin position="33"/>
        <end position="42"/>
    </location>
</feature>